<evidence type="ECO:0000256" key="1">
    <source>
        <dbReference type="SAM" id="MobiDB-lite"/>
    </source>
</evidence>
<protein>
    <submittedName>
        <fullName evidence="2">Uncharacterized protein</fullName>
    </submittedName>
</protein>
<name>A0AA41YAA4_9BACT</name>
<evidence type="ECO:0000313" key="3">
    <source>
        <dbReference type="Proteomes" id="UP001163821"/>
    </source>
</evidence>
<reference evidence="2" key="1">
    <citation type="submission" date="2022-10" db="EMBL/GenBank/DDBJ databases">
        <title>Gaoshiqiia sediminis gen. nov., sp. nov., isolated from coastal sediment.</title>
        <authorList>
            <person name="Yu W.X."/>
            <person name="Mu D.S."/>
            <person name="Du J.Z."/>
            <person name="Liang Y.Q."/>
        </authorList>
    </citation>
    <scope>NUCLEOTIDE SEQUENCE</scope>
    <source>
        <strain evidence="2">A06</strain>
    </source>
</reference>
<keyword evidence="3" id="KW-1185">Reference proteome</keyword>
<evidence type="ECO:0000313" key="2">
    <source>
        <dbReference type="EMBL" id="MCW0482170.1"/>
    </source>
</evidence>
<organism evidence="2 3">
    <name type="scientific">Gaoshiqia sediminis</name>
    <dbReference type="NCBI Taxonomy" id="2986998"/>
    <lineage>
        <taxon>Bacteria</taxon>
        <taxon>Pseudomonadati</taxon>
        <taxon>Bacteroidota</taxon>
        <taxon>Bacteroidia</taxon>
        <taxon>Marinilabiliales</taxon>
        <taxon>Prolixibacteraceae</taxon>
        <taxon>Gaoshiqia</taxon>
    </lineage>
</organism>
<gene>
    <name evidence="2" type="ORF">N2K84_05470</name>
</gene>
<accession>A0AA41YAA4</accession>
<dbReference type="Proteomes" id="UP001163821">
    <property type="component" value="Unassembled WGS sequence"/>
</dbReference>
<sequence>MKLFILSSSIFYLLGLKMTHNIEMNQKMDMDTVRISIPAEQKLMQPDDTSKLILEPGKDEKAPQSTSGSNPLTAPKPVHPIDKIE</sequence>
<dbReference type="EMBL" id="JAPAAF010000005">
    <property type="protein sequence ID" value="MCW0482170.1"/>
    <property type="molecule type" value="Genomic_DNA"/>
</dbReference>
<comment type="caution">
    <text evidence="2">The sequence shown here is derived from an EMBL/GenBank/DDBJ whole genome shotgun (WGS) entry which is preliminary data.</text>
</comment>
<dbReference type="RefSeq" id="WP_282590776.1">
    <property type="nucleotide sequence ID" value="NZ_JAPAAF010000005.1"/>
</dbReference>
<feature type="region of interest" description="Disordered" evidence="1">
    <location>
        <begin position="45"/>
        <end position="85"/>
    </location>
</feature>
<proteinExistence type="predicted"/>
<feature type="compositionally biased region" description="Polar residues" evidence="1">
    <location>
        <begin position="63"/>
        <end position="72"/>
    </location>
</feature>
<dbReference type="AlphaFoldDB" id="A0AA41YAA4"/>